<sequence>MKNPWMSAWLSTANQMASTSRTLMSAEVQRQQNAMIEAWSDATFEFWMRIWFPLMPMKKQRRK</sequence>
<dbReference type="Proteomes" id="UP001219349">
    <property type="component" value="Chromosome"/>
</dbReference>
<dbReference type="EMBL" id="CP067136">
    <property type="protein sequence ID" value="WCR08276.1"/>
    <property type="molecule type" value="Genomic_DNA"/>
</dbReference>
<accession>A0ABY7SN77</accession>
<evidence type="ECO:0000313" key="1">
    <source>
        <dbReference type="EMBL" id="WCR08276.1"/>
    </source>
</evidence>
<gene>
    <name evidence="1" type="ORF">JHX87_05525</name>
</gene>
<name>A0ABY7SN77_9RHOB</name>
<evidence type="ECO:0000313" key="2">
    <source>
        <dbReference type="Proteomes" id="UP001219349"/>
    </source>
</evidence>
<keyword evidence="2" id="KW-1185">Reference proteome</keyword>
<protein>
    <submittedName>
        <fullName evidence="1">Uncharacterized protein</fullName>
    </submittedName>
</protein>
<reference evidence="1 2" key="1">
    <citation type="submission" date="2021-01" db="EMBL/GenBank/DDBJ databases">
        <title>Biogeographic distribution of Paracoccus.</title>
        <authorList>
            <person name="Hollensteiner J."/>
            <person name="Leineberger J."/>
            <person name="Brinkhoff T."/>
            <person name="Daniel R."/>
        </authorList>
    </citation>
    <scope>NUCLEOTIDE SEQUENCE [LARGE SCALE GENOMIC DNA]</scope>
    <source>
        <strain evidence="1 2">KCTC 22803</strain>
    </source>
</reference>
<dbReference type="RefSeq" id="WP_271883025.1">
    <property type="nucleotide sequence ID" value="NZ_CP067136.1"/>
</dbReference>
<proteinExistence type="predicted"/>
<organism evidence="1 2">
    <name type="scientific">Paracoccus fistulariae</name>
    <dbReference type="NCBI Taxonomy" id="658446"/>
    <lineage>
        <taxon>Bacteria</taxon>
        <taxon>Pseudomonadati</taxon>
        <taxon>Pseudomonadota</taxon>
        <taxon>Alphaproteobacteria</taxon>
        <taxon>Rhodobacterales</taxon>
        <taxon>Paracoccaceae</taxon>
        <taxon>Paracoccus</taxon>
    </lineage>
</organism>